<dbReference type="AlphaFoldDB" id="A0A6F9DLT6"/>
<dbReference type="InterPro" id="IPR000352">
    <property type="entry name" value="Pep_chain_release_fac_I"/>
</dbReference>
<organism evidence="6">
    <name type="scientific">Phallusia mammillata</name>
    <dbReference type="NCBI Taxonomy" id="59560"/>
    <lineage>
        <taxon>Eukaryota</taxon>
        <taxon>Metazoa</taxon>
        <taxon>Chordata</taxon>
        <taxon>Tunicata</taxon>
        <taxon>Ascidiacea</taxon>
        <taxon>Phlebobranchia</taxon>
        <taxon>Ascidiidae</taxon>
        <taxon>Phallusia</taxon>
    </lineage>
</organism>
<dbReference type="PANTHER" id="PTHR11075:SF54">
    <property type="entry name" value="LARGE RIBOSOMAL SUBUNIT PROTEIN ML62"/>
    <property type="match status" value="1"/>
</dbReference>
<dbReference type="PANTHER" id="PTHR11075">
    <property type="entry name" value="PEPTIDE CHAIN RELEASE FACTOR"/>
    <property type="match status" value="1"/>
</dbReference>
<dbReference type="InterPro" id="IPR052104">
    <property type="entry name" value="Mito_Release_Factor_mL62"/>
</dbReference>
<name>A0A6F9DLT6_9ASCI</name>
<feature type="domain" description="Prokaryotic-type class I peptide chain release factors" evidence="5">
    <location>
        <begin position="63"/>
        <end position="190"/>
    </location>
</feature>
<proteinExistence type="evidence at transcript level"/>
<evidence type="ECO:0000256" key="4">
    <source>
        <dbReference type="ARBA" id="ARBA00041531"/>
    </source>
</evidence>
<evidence type="ECO:0000256" key="2">
    <source>
        <dbReference type="ARBA" id="ARBA00038225"/>
    </source>
</evidence>
<sequence length="197" mass="22921">MSSTVLISRLNVCRCVTRSYTYKSVYHPDNLFPNSVGAFSRSSFFAKSNDNKNDDVEKFTGPIPIKKLTFNYSRSSGPGGQHVNTTNSKAEARFQIMTADWLPQDTKEQLFKKFRKQISRNGEIIVSCDESRYQMNNVKSCIEKIQNMIEVAQTPEEEKEEVTYSMDQVHRFHEKRLRKKKMRSTTKAMRNNFDFDS</sequence>
<dbReference type="GO" id="GO:0070126">
    <property type="term" value="P:mitochondrial translational termination"/>
    <property type="evidence" value="ECO:0007669"/>
    <property type="project" value="TreeGrafter"/>
</dbReference>
<dbReference type="Gene3D" id="3.30.160.20">
    <property type="match status" value="1"/>
</dbReference>
<dbReference type="Pfam" id="PF00472">
    <property type="entry name" value="RF-1"/>
    <property type="match status" value="1"/>
</dbReference>
<evidence type="ECO:0000259" key="5">
    <source>
        <dbReference type="Pfam" id="PF00472"/>
    </source>
</evidence>
<accession>A0A6F9DLT6</accession>
<dbReference type="SUPFAM" id="SSF110916">
    <property type="entry name" value="Peptidyl-tRNA hydrolase domain-like"/>
    <property type="match status" value="1"/>
</dbReference>
<protein>
    <recommendedName>
        <fullName evidence="3">Large ribosomal subunit protein mL62</fullName>
        <ecNumber evidence="1">3.1.1.29</ecNumber>
    </recommendedName>
    <alternativeName>
        <fullName evidence="4">Peptidyl-tRNA hydrolase ICT1, mitochondrial</fullName>
    </alternativeName>
</protein>
<comment type="similarity">
    <text evidence="2">Belongs to the prokaryotic/mitochondrial release factor family. Mitochondrion-specific ribosomal protein mL62 subfamily.</text>
</comment>
<reference evidence="6" key="1">
    <citation type="submission" date="2020-04" db="EMBL/GenBank/DDBJ databases">
        <authorList>
            <person name="Neveu A P."/>
        </authorList>
    </citation>
    <scope>NUCLEOTIDE SEQUENCE</scope>
    <source>
        <tissue evidence="6">Whole embryo</tissue>
    </source>
</reference>
<evidence type="ECO:0000313" key="6">
    <source>
        <dbReference type="EMBL" id="CAB3263990.1"/>
    </source>
</evidence>
<keyword evidence="6" id="KW-0378">Hydrolase</keyword>
<evidence type="ECO:0000256" key="1">
    <source>
        <dbReference type="ARBA" id="ARBA00013260"/>
    </source>
</evidence>
<dbReference type="GO" id="GO:0005762">
    <property type="term" value="C:mitochondrial large ribosomal subunit"/>
    <property type="evidence" value="ECO:0007669"/>
    <property type="project" value="TreeGrafter"/>
</dbReference>
<dbReference type="GO" id="GO:0016150">
    <property type="term" value="F:translation release factor activity, codon nonspecific"/>
    <property type="evidence" value="ECO:0007669"/>
    <property type="project" value="TreeGrafter"/>
</dbReference>
<dbReference type="EC" id="3.1.1.29" evidence="1"/>
<gene>
    <name evidence="6" type="primary">Mrpl58</name>
</gene>
<dbReference type="EMBL" id="LR788128">
    <property type="protein sequence ID" value="CAB3263990.1"/>
    <property type="molecule type" value="mRNA"/>
</dbReference>
<evidence type="ECO:0000256" key="3">
    <source>
        <dbReference type="ARBA" id="ARBA00039441"/>
    </source>
</evidence>
<dbReference type="GO" id="GO:0004045">
    <property type="term" value="F:peptidyl-tRNA hydrolase activity"/>
    <property type="evidence" value="ECO:0007669"/>
    <property type="project" value="UniProtKB-EC"/>
</dbReference>